<evidence type="ECO:0000313" key="4">
    <source>
        <dbReference type="Proteomes" id="UP000259636"/>
    </source>
</evidence>
<gene>
    <name evidence="3" type="ORF">D0C37_05920</name>
</gene>
<dbReference type="PROSITE" id="PS50994">
    <property type="entry name" value="INTEGRASE"/>
    <property type="match status" value="1"/>
</dbReference>
<dbReference type="InterPro" id="IPR047656">
    <property type="entry name" value="IS481-like_transpos"/>
</dbReference>
<dbReference type="SUPFAM" id="SSF46689">
    <property type="entry name" value="Homeodomain-like"/>
    <property type="match status" value="1"/>
</dbReference>
<feature type="compositionally biased region" description="Basic and acidic residues" evidence="1">
    <location>
        <begin position="157"/>
        <end position="171"/>
    </location>
</feature>
<feature type="region of interest" description="Disordered" evidence="1">
    <location>
        <begin position="152"/>
        <end position="171"/>
    </location>
</feature>
<feature type="domain" description="Integrase catalytic" evidence="2">
    <location>
        <begin position="129"/>
        <end position="323"/>
    </location>
</feature>
<dbReference type="SUPFAM" id="SSF53098">
    <property type="entry name" value="Ribonuclease H-like"/>
    <property type="match status" value="1"/>
</dbReference>
<organism evidence="3 4">
    <name type="scientific">Streptomyces koyangensis</name>
    <dbReference type="NCBI Taxonomy" id="188770"/>
    <lineage>
        <taxon>Bacteria</taxon>
        <taxon>Bacillati</taxon>
        <taxon>Actinomycetota</taxon>
        <taxon>Actinomycetes</taxon>
        <taxon>Kitasatosporales</taxon>
        <taxon>Streptomycetaceae</taxon>
        <taxon>Streptomyces</taxon>
        <taxon>Streptomyces aurantiacus group</taxon>
    </lineage>
</organism>
<dbReference type="NCBIfam" id="NF033577">
    <property type="entry name" value="transpos_IS481"/>
    <property type="match status" value="1"/>
</dbReference>
<dbReference type="GeneID" id="300113737"/>
<dbReference type="PANTHER" id="PTHR35004">
    <property type="entry name" value="TRANSPOSASE RV3428C-RELATED"/>
    <property type="match status" value="1"/>
</dbReference>
<dbReference type="InterPro" id="IPR012337">
    <property type="entry name" value="RNaseH-like_sf"/>
</dbReference>
<proteinExistence type="predicted"/>
<reference evidence="3 4" key="1">
    <citation type="submission" date="2018-08" db="EMBL/GenBank/DDBJ databases">
        <authorList>
            <person name="Ferrada E.E."/>
            <person name="Latorre B.A."/>
        </authorList>
    </citation>
    <scope>NUCLEOTIDE SEQUENCE [LARGE SCALE GENOMIC DNA]</scope>
    <source>
        <strain evidence="3 4">VK-A60T</strain>
    </source>
</reference>
<protein>
    <submittedName>
        <fullName evidence="3">IS481 family transposase</fullName>
    </submittedName>
</protein>
<dbReference type="KEGG" id="sky:D0C37_05920"/>
<name>A0A385D7Z9_9ACTN</name>
<dbReference type="Gene3D" id="3.30.420.10">
    <property type="entry name" value="Ribonuclease H-like superfamily/Ribonuclease H"/>
    <property type="match status" value="1"/>
</dbReference>
<dbReference type="InterPro" id="IPR001584">
    <property type="entry name" value="Integrase_cat-core"/>
</dbReference>
<dbReference type="Pfam" id="PF13518">
    <property type="entry name" value="HTH_28"/>
    <property type="match status" value="1"/>
</dbReference>
<sequence>MSHRNARLTVHGRRILVERVQSGRPVAHVAAEMGISRPTAHKWVRRWRAEGEAGLHDRPSRPHTTPHRTPAVIEARACRLRTDRKLGPARIGPILGLPASTVHRILTRHGINRLAWLDRPTGRVIRRYERTRPGELVHVDIKKLGNIPDGGGWRTVGRTDGDRNRQATTSERRSCKPVIGYSYIHSAVDDHSRLAYSEVLPDERKDTAIAFWQRANAFFAAHGMTVERVLTDNGPCYKAKLFTQSLAAAGIAHKKIRPYRPQTNGKVERFNRTLQHEWAYLRPYTSNHERTTALADFLHTYNHHRCHTALGGQPPISRVNNAPGQYI</sequence>
<dbReference type="InterPro" id="IPR055247">
    <property type="entry name" value="InsJ-like_HTH"/>
</dbReference>
<dbReference type="GO" id="GO:0015074">
    <property type="term" value="P:DNA integration"/>
    <property type="evidence" value="ECO:0007669"/>
    <property type="project" value="InterPro"/>
</dbReference>
<dbReference type="PANTHER" id="PTHR35004:SF6">
    <property type="entry name" value="TRANSPOSASE"/>
    <property type="match status" value="1"/>
</dbReference>
<dbReference type="InterPro" id="IPR036397">
    <property type="entry name" value="RNaseH_sf"/>
</dbReference>
<dbReference type="EMBL" id="CP031742">
    <property type="protein sequence ID" value="AXQ54179.1"/>
    <property type="molecule type" value="Genomic_DNA"/>
</dbReference>
<accession>A0A385D7Z9</accession>
<dbReference type="InterPro" id="IPR009057">
    <property type="entry name" value="Homeodomain-like_sf"/>
</dbReference>
<evidence type="ECO:0000256" key="1">
    <source>
        <dbReference type="SAM" id="MobiDB-lite"/>
    </source>
</evidence>
<dbReference type="GO" id="GO:0003676">
    <property type="term" value="F:nucleic acid binding"/>
    <property type="evidence" value="ECO:0007669"/>
    <property type="project" value="InterPro"/>
</dbReference>
<dbReference type="Pfam" id="PF13683">
    <property type="entry name" value="rve_3"/>
    <property type="match status" value="1"/>
</dbReference>
<dbReference type="AlphaFoldDB" id="A0A385D7Z9"/>
<evidence type="ECO:0000259" key="2">
    <source>
        <dbReference type="PROSITE" id="PS50994"/>
    </source>
</evidence>
<evidence type="ECO:0000313" key="3">
    <source>
        <dbReference type="EMBL" id="AXQ54179.1"/>
    </source>
</evidence>
<dbReference type="Proteomes" id="UP000259636">
    <property type="component" value="Chromosome"/>
</dbReference>
<dbReference type="RefSeq" id="WP_117348863.1">
    <property type="nucleotide sequence ID" value="NZ_CP031742.1"/>
</dbReference>